<protein>
    <submittedName>
        <fullName evidence="1">Uncharacterized protein</fullName>
    </submittedName>
</protein>
<organism evidence="1 2">
    <name type="scientific">Manduca sexta</name>
    <name type="common">Tobacco hawkmoth</name>
    <name type="synonym">Tobacco hornworm</name>
    <dbReference type="NCBI Taxonomy" id="7130"/>
    <lineage>
        <taxon>Eukaryota</taxon>
        <taxon>Metazoa</taxon>
        <taxon>Ecdysozoa</taxon>
        <taxon>Arthropoda</taxon>
        <taxon>Hexapoda</taxon>
        <taxon>Insecta</taxon>
        <taxon>Pterygota</taxon>
        <taxon>Neoptera</taxon>
        <taxon>Endopterygota</taxon>
        <taxon>Lepidoptera</taxon>
        <taxon>Glossata</taxon>
        <taxon>Ditrysia</taxon>
        <taxon>Bombycoidea</taxon>
        <taxon>Sphingidae</taxon>
        <taxon>Sphinginae</taxon>
        <taxon>Sphingini</taxon>
        <taxon>Manduca</taxon>
    </lineage>
</organism>
<proteinExistence type="predicted"/>
<accession>A0A921YXY7</accession>
<keyword evidence="2" id="KW-1185">Reference proteome</keyword>
<reference evidence="1" key="1">
    <citation type="journal article" date="2016" name="Insect Biochem. Mol. Biol.">
        <title>Multifaceted biological insights from a draft genome sequence of the tobacco hornworm moth, Manduca sexta.</title>
        <authorList>
            <person name="Kanost M.R."/>
            <person name="Arrese E.L."/>
            <person name="Cao X."/>
            <person name="Chen Y.R."/>
            <person name="Chellapilla S."/>
            <person name="Goldsmith M.R."/>
            <person name="Grosse-Wilde E."/>
            <person name="Heckel D.G."/>
            <person name="Herndon N."/>
            <person name="Jiang H."/>
            <person name="Papanicolaou A."/>
            <person name="Qu J."/>
            <person name="Soulages J.L."/>
            <person name="Vogel H."/>
            <person name="Walters J."/>
            <person name="Waterhouse R.M."/>
            <person name="Ahn S.J."/>
            <person name="Almeida F.C."/>
            <person name="An C."/>
            <person name="Aqrawi P."/>
            <person name="Bretschneider A."/>
            <person name="Bryant W.B."/>
            <person name="Bucks S."/>
            <person name="Chao H."/>
            <person name="Chevignon G."/>
            <person name="Christen J.M."/>
            <person name="Clarke D.F."/>
            <person name="Dittmer N.T."/>
            <person name="Ferguson L.C.F."/>
            <person name="Garavelou S."/>
            <person name="Gordon K.H.J."/>
            <person name="Gunaratna R.T."/>
            <person name="Han Y."/>
            <person name="Hauser F."/>
            <person name="He Y."/>
            <person name="Heidel-Fischer H."/>
            <person name="Hirsh A."/>
            <person name="Hu Y."/>
            <person name="Jiang H."/>
            <person name="Kalra D."/>
            <person name="Klinner C."/>
            <person name="Konig C."/>
            <person name="Kovar C."/>
            <person name="Kroll A.R."/>
            <person name="Kuwar S.S."/>
            <person name="Lee S.L."/>
            <person name="Lehman R."/>
            <person name="Li K."/>
            <person name="Li Z."/>
            <person name="Liang H."/>
            <person name="Lovelace S."/>
            <person name="Lu Z."/>
            <person name="Mansfield J.H."/>
            <person name="McCulloch K.J."/>
            <person name="Mathew T."/>
            <person name="Morton B."/>
            <person name="Muzny D.M."/>
            <person name="Neunemann D."/>
            <person name="Ongeri F."/>
            <person name="Pauchet Y."/>
            <person name="Pu L.L."/>
            <person name="Pyrousis I."/>
            <person name="Rao X.J."/>
            <person name="Redding A."/>
            <person name="Roesel C."/>
            <person name="Sanchez-Gracia A."/>
            <person name="Schaack S."/>
            <person name="Shukla A."/>
            <person name="Tetreau G."/>
            <person name="Wang Y."/>
            <person name="Xiong G.H."/>
            <person name="Traut W."/>
            <person name="Walsh T.K."/>
            <person name="Worley K.C."/>
            <person name="Wu D."/>
            <person name="Wu W."/>
            <person name="Wu Y.Q."/>
            <person name="Zhang X."/>
            <person name="Zou Z."/>
            <person name="Zucker H."/>
            <person name="Briscoe A.D."/>
            <person name="Burmester T."/>
            <person name="Clem R.J."/>
            <person name="Feyereisen R."/>
            <person name="Grimmelikhuijzen C.J.P."/>
            <person name="Hamodrakas S.J."/>
            <person name="Hansson B.S."/>
            <person name="Huguet E."/>
            <person name="Jermiin L.S."/>
            <person name="Lan Q."/>
            <person name="Lehman H.K."/>
            <person name="Lorenzen M."/>
            <person name="Merzendorfer H."/>
            <person name="Michalopoulos I."/>
            <person name="Morton D.B."/>
            <person name="Muthukrishnan S."/>
            <person name="Oakeshott J.G."/>
            <person name="Palmer W."/>
            <person name="Park Y."/>
            <person name="Passarelli A.L."/>
            <person name="Rozas J."/>
            <person name="Schwartz L.M."/>
            <person name="Smith W."/>
            <person name="Southgate A."/>
            <person name="Vilcinskas A."/>
            <person name="Vogt R."/>
            <person name="Wang P."/>
            <person name="Werren J."/>
            <person name="Yu X.Q."/>
            <person name="Zhou J.J."/>
            <person name="Brown S.J."/>
            <person name="Scherer S.E."/>
            <person name="Richards S."/>
            <person name="Blissard G.W."/>
        </authorList>
    </citation>
    <scope>NUCLEOTIDE SEQUENCE</scope>
</reference>
<name>A0A921YXY7_MANSE</name>
<feature type="non-terminal residue" evidence="1">
    <location>
        <position position="64"/>
    </location>
</feature>
<comment type="caution">
    <text evidence="1">The sequence shown here is derived from an EMBL/GenBank/DDBJ whole genome shotgun (WGS) entry which is preliminary data.</text>
</comment>
<reference evidence="1" key="2">
    <citation type="submission" date="2020-12" db="EMBL/GenBank/DDBJ databases">
        <authorList>
            <person name="Kanost M."/>
        </authorList>
    </citation>
    <scope>NUCLEOTIDE SEQUENCE</scope>
</reference>
<sequence>HSVVNWFGATNQATEIIVIISLSKAMFTTEHRLLNSILYSYDGQIFLELFDFILNTSSINDLYA</sequence>
<feature type="non-terminal residue" evidence="1">
    <location>
        <position position="1"/>
    </location>
</feature>
<dbReference type="AlphaFoldDB" id="A0A921YXY7"/>
<dbReference type="EMBL" id="JH668343">
    <property type="protein sequence ID" value="KAG6447428.1"/>
    <property type="molecule type" value="Genomic_DNA"/>
</dbReference>
<dbReference type="Proteomes" id="UP000791440">
    <property type="component" value="Unassembled WGS sequence"/>
</dbReference>
<gene>
    <name evidence="1" type="ORF">O3G_MSEX004930</name>
</gene>
<evidence type="ECO:0000313" key="2">
    <source>
        <dbReference type="Proteomes" id="UP000791440"/>
    </source>
</evidence>
<evidence type="ECO:0000313" key="1">
    <source>
        <dbReference type="EMBL" id="KAG6447428.1"/>
    </source>
</evidence>